<evidence type="ECO:0008006" key="3">
    <source>
        <dbReference type="Google" id="ProtNLM"/>
    </source>
</evidence>
<sequence length="381" mass="42098">MVQEQHLIGDIYDAAINSQLWPQVTAGLADVCGGEKIMLAVTDVLQPGSNFQFTHNISPDDIAVWRQQGFDALEVELHERWMANVAPGEPSSSDEFFGGPDGFRAAAGPFYDMLYERGIRRQLIVMFDKGHYRLAGVGLNNYEPFPAHSAAMLKRLSPHLSRAVEIHRQLVRVRSENEHLYQMLDLLGTGVVLVDRAERIRYANPVARQQLQQHGGISVRNEGLLPHDLGLARRLQELVRSAIRASQRDNTPVAGGVLGIPATADGQALTLSVVPLSTLAAYRDLSHDQIAAALFISQAHGEHHLPLAALQELYRLTPREAQACQAFVNSADLESVAAELGVQLSTVRSMMKVIYQKTGQDSQAGLMRMLMEARLDFRHFG</sequence>
<dbReference type="RefSeq" id="WP_246951934.1">
    <property type="nucleotide sequence ID" value="NZ_JALKII010000005.1"/>
</dbReference>
<name>A0ABT0E7S1_9GAMM</name>
<accession>A0ABT0E7S1</accession>
<protein>
    <recommendedName>
        <fullName evidence="3">DNA-binding transcriptional regulator, CsgD family</fullName>
    </recommendedName>
</protein>
<dbReference type="EMBL" id="JALKII010000005">
    <property type="protein sequence ID" value="MCK0537886.1"/>
    <property type="molecule type" value="Genomic_DNA"/>
</dbReference>
<evidence type="ECO:0000313" key="2">
    <source>
        <dbReference type="Proteomes" id="UP001165524"/>
    </source>
</evidence>
<keyword evidence="2" id="KW-1185">Reference proteome</keyword>
<dbReference type="InterPro" id="IPR036388">
    <property type="entry name" value="WH-like_DNA-bd_sf"/>
</dbReference>
<comment type="caution">
    <text evidence="1">The sequence shown here is derived from an EMBL/GenBank/DDBJ whole genome shotgun (WGS) entry which is preliminary data.</text>
</comment>
<dbReference type="Proteomes" id="UP001165524">
    <property type="component" value="Unassembled WGS sequence"/>
</dbReference>
<dbReference type="InterPro" id="IPR016032">
    <property type="entry name" value="Sig_transdc_resp-reg_C-effctor"/>
</dbReference>
<dbReference type="SUPFAM" id="SSF46894">
    <property type="entry name" value="C-terminal effector domain of the bipartite response regulators"/>
    <property type="match status" value="1"/>
</dbReference>
<evidence type="ECO:0000313" key="1">
    <source>
        <dbReference type="EMBL" id="MCK0537886.1"/>
    </source>
</evidence>
<proteinExistence type="predicted"/>
<gene>
    <name evidence="1" type="ORF">MU846_09200</name>
</gene>
<reference evidence="1" key="1">
    <citation type="submission" date="2022-04" db="EMBL/GenBank/DDBJ databases">
        <title>Alcanivorax sp. CY1518 draft genome sequence.</title>
        <authorList>
            <person name="Zhao G."/>
            <person name="An M."/>
        </authorList>
    </citation>
    <scope>NUCLEOTIDE SEQUENCE</scope>
    <source>
        <strain evidence="1">CY1518</strain>
    </source>
</reference>
<organism evidence="1 2">
    <name type="scientific">Alcanivorax quisquiliarum</name>
    <dbReference type="NCBI Taxonomy" id="2933565"/>
    <lineage>
        <taxon>Bacteria</taxon>
        <taxon>Pseudomonadati</taxon>
        <taxon>Pseudomonadota</taxon>
        <taxon>Gammaproteobacteria</taxon>
        <taxon>Oceanospirillales</taxon>
        <taxon>Alcanivoracaceae</taxon>
        <taxon>Alcanivorax</taxon>
    </lineage>
</organism>
<dbReference type="Gene3D" id="1.10.10.10">
    <property type="entry name" value="Winged helix-like DNA-binding domain superfamily/Winged helix DNA-binding domain"/>
    <property type="match status" value="1"/>
</dbReference>